<organism evidence="2 3">
    <name type="scientific">Vagococcus proximus</name>
    <dbReference type="NCBI Taxonomy" id="2991417"/>
    <lineage>
        <taxon>Bacteria</taxon>
        <taxon>Bacillati</taxon>
        <taxon>Bacillota</taxon>
        <taxon>Bacilli</taxon>
        <taxon>Lactobacillales</taxon>
        <taxon>Enterococcaceae</taxon>
        <taxon>Vagococcus</taxon>
    </lineage>
</organism>
<proteinExistence type="predicted"/>
<feature type="transmembrane region" description="Helical" evidence="1">
    <location>
        <begin position="15"/>
        <end position="33"/>
    </location>
</feature>
<gene>
    <name evidence="2" type="ORF">OL233_08185</name>
</gene>
<evidence type="ECO:0000256" key="1">
    <source>
        <dbReference type="SAM" id="Phobius"/>
    </source>
</evidence>
<evidence type="ECO:0000313" key="2">
    <source>
        <dbReference type="EMBL" id="MDF0480260.1"/>
    </source>
</evidence>
<keyword evidence="1" id="KW-1133">Transmembrane helix</keyword>
<keyword evidence="1" id="KW-0472">Membrane</keyword>
<keyword evidence="1" id="KW-0812">Transmembrane</keyword>
<dbReference type="Proteomes" id="UP001147148">
    <property type="component" value="Unassembled WGS sequence"/>
</dbReference>
<dbReference type="EMBL" id="JAPDSH010000006">
    <property type="protein sequence ID" value="MDF0480260.1"/>
    <property type="molecule type" value="Genomic_DNA"/>
</dbReference>
<comment type="caution">
    <text evidence="2">The sequence shown here is derived from an EMBL/GenBank/DDBJ whole genome shotgun (WGS) entry which is preliminary data.</text>
</comment>
<evidence type="ECO:0000313" key="3">
    <source>
        <dbReference type="Proteomes" id="UP001147148"/>
    </source>
</evidence>
<keyword evidence="3" id="KW-1185">Reference proteome</keyword>
<reference evidence="2" key="1">
    <citation type="submission" date="2022-10" db="EMBL/GenBank/DDBJ databases">
        <title>Vagococcus sp. isolated from poultry meat.</title>
        <authorList>
            <person name="Johansson P."/>
            <person name="Bjorkroth J."/>
        </authorList>
    </citation>
    <scope>NUCLEOTIDE SEQUENCE</scope>
    <source>
        <strain evidence="2">PNs007</strain>
    </source>
</reference>
<protein>
    <submittedName>
        <fullName evidence="2">Uncharacterized protein</fullName>
    </submittedName>
</protein>
<name>A0ABT5X2N0_9ENTE</name>
<dbReference type="RefSeq" id="WP_275471846.1">
    <property type="nucleotide sequence ID" value="NZ_JAPDSH010000006.1"/>
</dbReference>
<sequence length="48" mass="5534">MKNKNDKFLGITLEYWAIITGLFAVVFLFCLSFKVKGNYSWLTVTKLA</sequence>
<accession>A0ABT5X2N0</accession>